<accession>A0A8S9Q9N9</accession>
<gene>
    <name evidence="1" type="ORF">F2Q69_00022994</name>
</gene>
<comment type="caution">
    <text evidence="1">The sequence shown here is derived from an EMBL/GenBank/DDBJ whole genome shotgun (WGS) entry which is preliminary data.</text>
</comment>
<dbReference type="AlphaFoldDB" id="A0A8S9Q9N9"/>
<name>A0A8S9Q9N9_BRACR</name>
<dbReference type="EMBL" id="QGKX02001290">
    <property type="protein sequence ID" value="KAF3538837.1"/>
    <property type="molecule type" value="Genomic_DNA"/>
</dbReference>
<sequence length="112" mass="11981">MNGLNGDSCGGRCPPCPDGWLARGWSIVELAVALPVSTKIFEKMVLTSSNVMTRASSWGISSLAILCSWKVIISTSCVISSKGAMPGSLVACREVSDRWSLERSTCLPKEML</sequence>
<proteinExistence type="predicted"/>
<reference evidence="1" key="1">
    <citation type="submission" date="2019-12" db="EMBL/GenBank/DDBJ databases">
        <title>Genome sequencing and annotation of Brassica cretica.</title>
        <authorList>
            <person name="Studholme D.J."/>
            <person name="Sarris P."/>
        </authorList>
    </citation>
    <scope>NUCLEOTIDE SEQUENCE</scope>
    <source>
        <strain evidence="1">PFS-109/04</strain>
        <tissue evidence="1">Leaf</tissue>
    </source>
</reference>
<organism evidence="1 2">
    <name type="scientific">Brassica cretica</name>
    <name type="common">Mustard</name>
    <dbReference type="NCBI Taxonomy" id="69181"/>
    <lineage>
        <taxon>Eukaryota</taxon>
        <taxon>Viridiplantae</taxon>
        <taxon>Streptophyta</taxon>
        <taxon>Embryophyta</taxon>
        <taxon>Tracheophyta</taxon>
        <taxon>Spermatophyta</taxon>
        <taxon>Magnoliopsida</taxon>
        <taxon>eudicotyledons</taxon>
        <taxon>Gunneridae</taxon>
        <taxon>Pentapetalae</taxon>
        <taxon>rosids</taxon>
        <taxon>malvids</taxon>
        <taxon>Brassicales</taxon>
        <taxon>Brassicaceae</taxon>
        <taxon>Brassiceae</taxon>
        <taxon>Brassica</taxon>
    </lineage>
</organism>
<evidence type="ECO:0000313" key="2">
    <source>
        <dbReference type="Proteomes" id="UP000712600"/>
    </source>
</evidence>
<dbReference type="Proteomes" id="UP000712600">
    <property type="component" value="Unassembled WGS sequence"/>
</dbReference>
<protein>
    <submittedName>
        <fullName evidence="1">Uncharacterized protein</fullName>
    </submittedName>
</protein>
<evidence type="ECO:0000313" key="1">
    <source>
        <dbReference type="EMBL" id="KAF3538837.1"/>
    </source>
</evidence>